<evidence type="ECO:0000256" key="7">
    <source>
        <dbReference type="ARBA" id="ARBA00023136"/>
    </source>
</evidence>
<evidence type="ECO:0000256" key="6">
    <source>
        <dbReference type="ARBA" id="ARBA00022989"/>
    </source>
</evidence>
<organism evidence="12 13">
    <name type="scientific">Steinernema hermaphroditum</name>
    <dbReference type="NCBI Taxonomy" id="289476"/>
    <lineage>
        <taxon>Eukaryota</taxon>
        <taxon>Metazoa</taxon>
        <taxon>Ecdysozoa</taxon>
        <taxon>Nematoda</taxon>
        <taxon>Chromadorea</taxon>
        <taxon>Rhabditida</taxon>
        <taxon>Tylenchina</taxon>
        <taxon>Panagrolaimomorpha</taxon>
        <taxon>Strongyloidoidea</taxon>
        <taxon>Steinernematidae</taxon>
        <taxon>Steinernema</taxon>
    </lineage>
</organism>
<dbReference type="InterPro" id="IPR008915">
    <property type="entry name" value="Peptidase_M50"/>
</dbReference>
<keyword evidence="7 10" id="KW-0472">Membrane</keyword>
<evidence type="ECO:0000256" key="8">
    <source>
        <dbReference type="ARBA" id="ARBA00032658"/>
    </source>
</evidence>
<feature type="transmembrane region" description="Helical" evidence="10">
    <location>
        <begin position="20"/>
        <end position="40"/>
    </location>
</feature>
<dbReference type="AlphaFoldDB" id="A0AA39I799"/>
<name>A0AA39I799_9BILA</name>
<evidence type="ECO:0000256" key="1">
    <source>
        <dbReference type="ARBA" id="ARBA00001350"/>
    </source>
</evidence>
<accession>A0AA39I799</accession>
<evidence type="ECO:0000256" key="5">
    <source>
        <dbReference type="ARBA" id="ARBA00022692"/>
    </source>
</evidence>
<dbReference type="PRINTS" id="PR01000">
    <property type="entry name" value="SREBPS2PTASE"/>
</dbReference>
<feature type="transmembrane region" description="Helical" evidence="10">
    <location>
        <begin position="102"/>
        <end position="122"/>
    </location>
</feature>
<evidence type="ECO:0000256" key="3">
    <source>
        <dbReference type="ARBA" id="ARBA00012347"/>
    </source>
</evidence>
<dbReference type="EC" id="3.4.24.85" evidence="3"/>
<feature type="transmembrane region" description="Helical" evidence="10">
    <location>
        <begin position="190"/>
        <end position="208"/>
    </location>
</feature>
<dbReference type="GO" id="GO:0005737">
    <property type="term" value="C:cytoplasm"/>
    <property type="evidence" value="ECO:0007669"/>
    <property type="project" value="TreeGrafter"/>
</dbReference>
<feature type="transmembrane region" description="Helical" evidence="10">
    <location>
        <begin position="258"/>
        <end position="277"/>
    </location>
</feature>
<dbReference type="InterPro" id="IPR001193">
    <property type="entry name" value="MBTPS2"/>
</dbReference>
<dbReference type="GO" id="GO:0016020">
    <property type="term" value="C:membrane"/>
    <property type="evidence" value="ECO:0007669"/>
    <property type="project" value="InterPro"/>
</dbReference>
<protein>
    <recommendedName>
        <fullName evidence="4">Membrane-bound transcription factor site-2 protease</fullName>
        <ecNumber evidence="3">3.4.24.85</ecNumber>
    </recommendedName>
    <alternativeName>
        <fullName evidence="8">Endopeptidase S2P</fullName>
    </alternativeName>
</protein>
<dbReference type="Proteomes" id="UP001175271">
    <property type="component" value="Unassembled WGS sequence"/>
</dbReference>
<keyword evidence="13" id="KW-1185">Reference proteome</keyword>
<keyword evidence="6 10" id="KW-1133">Transmembrane helix</keyword>
<gene>
    <name evidence="12" type="ORF">QR680_013194</name>
</gene>
<dbReference type="GO" id="GO:1905897">
    <property type="term" value="P:regulation of response to endoplasmic reticulum stress"/>
    <property type="evidence" value="ECO:0007669"/>
    <property type="project" value="TreeGrafter"/>
</dbReference>
<evidence type="ECO:0000256" key="2">
    <source>
        <dbReference type="ARBA" id="ARBA00004127"/>
    </source>
</evidence>
<sequence length="625" mass="67971">MRRASGVPSSSERGRDADEVKMLFTTAFCCFLLFWSGLWLGDFYLRSGHCPAYVDFAEKSGLLVAPFQIRFYTSSFQHSSLLQSLTAKSPSRSPRFQRLASFWFGVGALICVICFVGITAYLTHLLLSDLGAVSGSIWKEPMLEPLSASSRVRRSVMPAPVPPPSRHLRVSAHHRASQTGLTPIIPGVNIPWSHMPVFVAVLVVAGVVHELGHAMAAVGANVAVNGFGVFLFAVYPGAFTEIDTEGLNRSSTMQKLRIYGAGIWHNLVFALLGYLLLVSTPTVLFPLFTSGNGVTVTGESPLRLPHPTRLSGLRRGHIVEAINGYPVRTETDWKRCVEASAENLHGYSVPDDVVLRFTSSKITSEGGEMQCCSEFVNASASPHICFQYVNHNATAEVNSMPEIRVPPAVSPAPLLAESLGLKANRREKRAIVNPENGLFAKIAAHALATTPVPPPATVALSFACLNARLVTKDYGSCDFSVYDKESHATCVTPALYNGTVMLKFALRHTQKFVLFVGLWEEALDDVSISPLTPRVRFAAWWLVDAVELLAKYVITFSLGLALLNAVPCYGLDGQYIAATIVDVLFVASPPRRKRKITNLTVTYGSVVLGANIFAGFVKFFIGSFA</sequence>
<dbReference type="EMBL" id="JAUCMV010000002">
    <property type="protein sequence ID" value="KAK0417762.1"/>
    <property type="molecule type" value="Genomic_DNA"/>
</dbReference>
<dbReference type="GO" id="GO:0012505">
    <property type="term" value="C:endomembrane system"/>
    <property type="evidence" value="ECO:0007669"/>
    <property type="project" value="UniProtKB-SubCell"/>
</dbReference>
<feature type="transmembrane region" description="Helical" evidence="10">
    <location>
        <begin position="599"/>
        <end position="621"/>
    </location>
</feature>
<dbReference type="Pfam" id="PF02163">
    <property type="entry name" value="Peptidase_M50"/>
    <property type="match status" value="1"/>
</dbReference>
<evidence type="ECO:0000313" key="12">
    <source>
        <dbReference type="EMBL" id="KAK0417762.1"/>
    </source>
</evidence>
<dbReference type="GO" id="GO:0031293">
    <property type="term" value="P:membrane protein intracellular domain proteolysis"/>
    <property type="evidence" value="ECO:0007669"/>
    <property type="project" value="TreeGrafter"/>
</dbReference>
<evidence type="ECO:0000313" key="13">
    <source>
        <dbReference type="Proteomes" id="UP001175271"/>
    </source>
</evidence>
<dbReference type="PANTHER" id="PTHR13325:SF3">
    <property type="entry name" value="MEMBRANE-BOUND TRANSCRIPTION FACTOR SITE-2 PROTEASE"/>
    <property type="match status" value="1"/>
</dbReference>
<dbReference type="PANTHER" id="PTHR13325">
    <property type="entry name" value="PROTEASE M50 MEMBRANE-BOUND TRANSCRIPTION FACTOR SITE 2 PROTEASE"/>
    <property type="match status" value="1"/>
</dbReference>
<comment type="subcellular location">
    <subcellularLocation>
        <location evidence="2">Endomembrane system</location>
        <topology evidence="2">Multi-pass membrane protein</topology>
    </subcellularLocation>
</comment>
<comment type="catalytic activity">
    <reaction evidence="1">
        <text>Cleaves several transcription factors that are type-2 transmembrane proteins within membrane-spanning domains. Known substrates include sterol regulatory element-binding protein (SREBP) -1, SREBP-2 and forms of the transcriptional activator ATF6. SREBP-2 is cleaved at the site 477-DRSRILL-|-CVLTFLCLSFNPLTSLLQWGGA-505. The residues Asn-Pro, 11 residues distal to the site of cleavage in the membrane-spanning domain, are important for cleavage by S2P endopeptidase. Replacement of either of these residues does not prevent cleavage, but there is no cleavage if both of these residues are replaced.</text>
        <dbReference type="EC" id="3.4.24.85"/>
    </reaction>
</comment>
<reference evidence="12" key="1">
    <citation type="submission" date="2023-06" db="EMBL/GenBank/DDBJ databases">
        <title>Genomic analysis of the entomopathogenic nematode Steinernema hermaphroditum.</title>
        <authorList>
            <person name="Schwarz E.M."/>
            <person name="Heppert J.K."/>
            <person name="Baniya A."/>
            <person name="Schwartz H.T."/>
            <person name="Tan C.-H."/>
            <person name="Antoshechkin I."/>
            <person name="Sternberg P.W."/>
            <person name="Goodrich-Blair H."/>
            <person name="Dillman A.R."/>
        </authorList>
    </citation>
    <scope>NUCLEOTIDE SEQUENCE</scope>
    <source>
        <strain evidence="12">PS9179</strain>
        <tissue evidence="12">Whole animal</tissue>
    </source>
</reference>
<comment type="caution">
    <text evidence="12">The sequence shown here is derived from an EMBL/GenBank/DDBJ whole genome shotgun (WGS) entry which is preliminary data.</text>
</comment>
<feature type="transmembrane region" description="Helical" evidence="10">
    <location>
        <begin position="215"/>
        <end position="238"/>
    </location>
</feature>
<feature type="domain" description="Peptidase M50" evidence="11">
    <location>
        <begin position="198"/>
        <end position="600"/>
    </location>
</feature>
<dbReference type="GO" id="GO:0004222">
    <property type="term" value="F:metalloendopeptidase activity"/>
    <property type="evidence" value="ECO:0007669"/>
    <property type="project" value="InterPro"/>
</dbReference>
<proteinExistence type="predicted"/>
<evidence type="ECO:0000256" key="9">
    <source>
        <dbReference type="ARBA" id="ARBA00045828"/>
    </source>
</evidence>
<evidence type="ECO:0000256" key="10">
    <source>
        <dbReference type="SAM" id="Phobius"/>
    </source>
</evidence>
<evidence type="ECO:0000256" key="4">
    <source>
        <dbReference type="ARBA" id="ARBA00014400"/>
    </source>
</evidence>
<evidence type="ECO:0000259" key="11">
    <source>
        <dbReference type="Pfam" id="PF02163"/>
    </source>
</evidence>
<comment type="function">
    <text evidence="9">Zinc metalloprotease that mediates intramembrane proteolysis of proteins such as ATF6, ATF6B, SREBF1/SREBP1 and SREBF2/SREBP2. Catalyzes the second step in the proteolytic activation of the sterol regulatory element-binding proteins (SREBPs) SREBF1/SREBP1 and SREBF2/SREBP2: cleaves SREBPs within the first transmembrane segment, thereby releasing the N-terminal segment with a portion of the transmembrane segment attached. Mature N-terminal SREBP fragments shuttle to the nucleus and activate gene transcription. Also mediates the second step in the proteolytic activation of the cyclic AMP-dependent transcription factor ATF-6 (ATF6 and ATF6B). Involved in intramembrane proteolysis during bone formation. In astrocytes and osteoblasts, upon DNA damage and ER stress, mediates the second step of the regulated intramembrane proteolytic activation of the transcription factor CREB3L1, leading to the inhibition of cell-cycle progression.</text>
</comment>
<keyword evidence="5 10" id="KW-0812">Transmembrane</keyword>